<gene>
    <name evidence="7" type="ORF">S01H1_74266</name>
</gene>
<dbReference type="PANTHER" id="PTHR11616:SF240">
    <property type="entry name" value="BLOATED TUBULES, ISOFORM B-RELATED"/>
    <property type="match status" value="1"/>
</dbReference>
<reference evidence="7" key="1">
    <citation type="journal article" date="2014" name="Front. Microbiol.">
        <title>High frequency of phylogenetically diverse reductive dehalogenase-homologous genes in deep subseafloor sedimentary metagenomes.</title>
        <authorList>
            <person name="Kawai M."/>
            <person name="Futagami T."/>
            <person name="Toyoda A."/>
            <person name="Takaki Y."/>
            <person name="Nishi S."/>
            <person name="Hori S."/>
            <person name="Arai W."/>
            <person name="Tsubouchi T."/>
            <person name="Morono Y."/>
            <person name="Uchiyama I."/>
            <person name="Ito T."/>
            <person name="Fujiyama A."/>
            <person name="Inagaki F."/>
            <person name="Takami H."/>
        </authorList>
    </citation>
    <scope>NUCLEOTIDE SEQUENCE</scope>
    <source>
        <strain evidence="7">Expedition CK06-06</strain>
    </source>
</reference>
<feature type="non-terminal residue" evidence="7">
    <location>
        <position position="224"/>
    </location>
</feature>
<evidence type="ECO:0000256" key="2">
    <source>
        <dbReference type="ARBA" id="ARBA00022448"/>
    </source>
</evidence>
<keyword evidence="2" id="KW-0813">Transport</keyword>
<feature type="transmembrane region" description="Helical" evidence="6">
    <location>
        <begin position="174"/>
        <end position="192"/>
    </location>
</feature>
<feature type="transmembrane region" description="Helical" evidence="6">
    <location>
        <begin position="72"/>
        <end position="91"/>
    </location>
</feature>
<protein>
    <recommendedName>
        <fullName evidence="8">Sodium:neurotransmitter symporter family protein</fullName>
    </recommendedName>
</protein>
<evidence type="ECO:0008006" key="8">
    <source>
        <dbReference type="Google" id="ProtNLM"/>
    </source>
</evidence>
<evidence type="ECO:0000256" key="5">
    <source>
        <dbReference type="ARBA" id="ARBA00023136"/>
    </source>
</evidence>
<dbReference type="AlphaFoldDB" id="X0WX52"/>
<name>X0WX52_9ZZZZ</name>
<evidence type="ECO:0000256" key="1">
    <source>
        <dbReference type="ARBA" id="ARBA00004141"/>
    </source>
</evidence>
<accession>X0WX52</accession>
<dbReference type="PRINTS" id="PR00176">
    <property type="entry name" value="NANEUSMPORT"/>
</dbReference>
<proteinExistence type="predicted"/>
<dbReference type="SUPFAM" id="SSF161070">
    <property type="entry name" value="SNF-like"/>
    <property type="match status" value="1"/>
</dbReference>
<evidence type="ECO:0000256" key="3">
    <source>
        <dbReference type="ARBA" id="ARBA00022692"/>
    </source>
</evidence>
<comment type="caution">
    <text evidence="7">The sequence shown here is derived from an EMBL/GenBank/DDBJ whole genome shotgun (WGS) entry which is preliminary data.</text>
</comment>
<dbReference type="GO" id="GO:0035725">
    <property type="term" value="P:sodium ion transmembrane transport"/>
    <property type="evidence" value="ECO:0007669"/>
    <property type="project" value="TreeGrafter"/>
</dbReference>
<feature type="transmembrane region" description="Helical" evidence="6">
    <location>
        <begin position="134"/>
        <end position="154"/>
    </location>
</feature>
<dbReference type="PANTHER" id="PTHR11616">
    <property type="entry name" value="SODIUM/CHLORIDE DEPENDENT TRANSPORTER"/>
    <property type="match status" value="1"/>
</dbReference>
<dbReference type="InterPro" id="IPR000175">
    <property type="entry name" value="Na/ntran_symport"/>
</dbReference>
<dbReference type="InterPro" id="IPR037272">
    <property type="entry name" value="SNS_sf"/>
</dbReference>
<dbReference type="EMBL" id="BARS01049673">
    <property type="protein sequence ID" value="GAG35524.1"/>
    <property type="molecule type" value="Genomic_DNA"/>
</dbReference>
<dbReference type="PROSITE" id="PS50267">
    <property type="entry name" value="NA_NEUROTRAN_SYMP_3"/>
    <property type="match status" value="1"/>
</dbReference>
<feature type="transmembrane region" description="Helical" evidence="6">
    <location>
        <begin position="36"/>
        <end position="60"/>
    </location>
</feature>
<feature type="transmembrane region" description="Helical" evidence="6">
    <location>
        <begin position="204"/>
        <end position="223"/>
    </location>
</feature>
<comment type="subcellular location">
    <subcellularLocation>
        <location evidence="1">Membrane</location>
        <topology evidence="1">Multi-pass membrane protein</topology>
    </subcellularLocation>
</comment>
<dbReference type="Pfam" id="PF00209">
    <property type="entry name" value="SNF"/>
    <property type="match status" value="1"/>
</dbReference>
<keyword evidence="3 6" id="KW-0812">Transmembrane</keyword>
<evidence type="ECO:0000256" key="6">
    <source>
        <dbReference type="SAM" id="Phobius"/>
    </source>
</evidence>
<evidence type="ECO:0000256" key="4">
    <source>
        <dbReference type="ARBA" id="ARBA00022989"/>
    </source>
</evidence>
<sequence length="224" mass="23821">MLLVLTINGLMLPGSIKGLAYYLNPDWTELANLRTWQYAFGQAFFSLSLAYGVMITYASFLHSKSDINNNAAIIGLADFITSFIAGLAIFATMGGMSFVTAQAGNPVAVADVIEGGPGLAFVAFPYALAQLPAAAWWSFVFFFTLVTLGIDSAFSITESVLATIIDKTGWKRSVVLPVMSLVGLGFGLIYVTQGGLNWLGAIDGFVNGTWGIAFLGMLECLLLG</sequence>
<keyword evidence="5 6" id="KW-0472">Membrane</keyword>
<keyword evidence="4 6" id="KW-1133">Transmembrane helix</keyword>
<dbReference type="GO" id="GO:0005886">
    <property type="term" value="C:plasma membrane"/>
    <property type="evidence" value="ECO:0007669"/>
    <property type="project" value="TreeGrafter"/>
</dbReference>
<evidence type="ECO:0000313" key="7">
    <source>
        <dbReference type="EMBL" id="GAG35524.1"/>
    </source>
</evidence>
<organism evidence="7">
    <name type="scientific">marine sediment metagenome</name>
    <dbReference type="NCBI Taxonomy" id="412755"/>
    <lineage>
        <taxon>unclassified sequences</taxon>
        <taxon>metagenomes</taxon>
        <taxon>ecological metagenomes</taxon>
    </lineage>
</organism>